<evidence type="ECO:0000256" key="2">
    <source>
        <dbReference type="ARBA" id="ARBA00010550"/>
    </source>
</evidence>
<sequence>MLISVRFRRRVWRDSSLQSRALRVYSLLISLTPFPRLGVKPLESYCSFLTKKNYANSDHVPTFKMRRYFTDATLVVNRRTTVLRVRTGPRSHYQTLIVAPEFLQRRTYYPTPGAYPPPPPPPPSHYGQPIWAPYSATYAAPPPPLSQGGVPFAQPQHQPLPSDLGTKERPIVVVSAPQKASWATRFWMFLLFGIALSCFISLAEEFNDRFQEGHPANKSGFARSGISGLFGSVDVKPVNLDNLEVTFDSIRGCDEAKKELEEIVEFLKDPEKFHNLGGRLPKGALLTGPPGCGKTMLAKAIAKEAGVSFFYATGSEFDEMFVGVGARRVRELFAAAKANSPALIFIDEVDALGGRRSRSDHSTSRMTLNQLLAEMDGFDSDDAVIVLAATNTPETLDKALTRPGRLDTTITVDPPDMKGRAEVVQVYLDKIKTDSTVNAMDIARGTTGFTGAELSNLVNLAAIRAAVLNKAKVTNDEIEYAKDRVMMGAESKKIVPEEERRVTAFHEGGHALSAILLKDEGADPVHKATIVPRGNGIMGLVQQQPDRDKYSQSKRQCLARLKVCVAGRVGEEILLGPDDITTGAGSDFQQATNMARHMVRQFGFSDAMGFVDYGTPDTAEGAYISDETKLKIEKEVHRLVQQAYLETKELLLSHRAELEAIANNLLKYETLSGKDLEKILRGEAIPERPPRPSHVAESKVAPPRGGNSDQASGQRTIPIS</sequence>
<dbReference type="SUPFAM" id="SSF52540">
    <property type="entry name" value="P-loop containing nucleoside triphosphate hydrolases"/>
    <property type="match status" value="1"/>
</dbReference>
<feature type="transmembrane region" description="Helical" evidence="8">
    <location>
        <begin position="186"/>
        <end position="203"/>
    </location>
</feature>
<evidence type="ECO:0000256" key="4">
    <source>
        <dbReference type="ARBA" id="ARBA00022741"/>
    </source>
</evidence>
<evidence type="ECO:0000256" key="6">
    <source>
        <dbReference type="ARBA" id="ARBA00022840"/>
    </source>
</evidence>
<dbReference type="KEGG" id="lmat:92510449"/>
<feature type="domain" description="AAA+ ATPase" evidence="9">
    <location>
        <begin position="280"/>
        <end position="416"/>
    </location>
</feature>
<dbReference type="GO" id="GO:0004176">
    <property type="term" value="F:ATP-dependent peptidase activity"/>
    <property type="evidence" value="ECO:0007669"/>
    <property type="project" value="InterPro"/>
</dbReference>
<dbReference type="RefSeq" id="XP_067174042.1">
    <property type="nucleotide sequence ID" value="XM_067317937.1"/>
</dbReference>
<keyword evidence="11" id="KW-1185">Reference proteome</keyword>
<keyword evidence="8" id="KW-1133">Transmembrane helix</keyword>
<dbReference type="InterPro" id="IPR000642">
    <property type="entry name" value="Peptidase_M41"/>
</dbReference>
<feature type="compositionally biased region" description="Basic and acidic residues" evidence="7">
    <location>
        <begin position="682"/>
        <end position="697"/>
    </location>
</feature>
<protein>
    <recommendedName>
        <fullName evidence="9">AAA+ ATPase domain-containing protein</fullName>
    </recommendedName>
</protein>
<dbReference type="InterPro" id="IPR003959">
    <property type="entry name" value="ATPase_AAA_core"/>
</dbReference>
<dbReference type="PROSITE" id="PS00674">
    <property type="entry name" value="AAA"/>
    <property type="match status" value="1"/>
</dbReference>
<comment type="similarity">
    <text evidence="1">In the C-terminal section; belongs to the peptidase M41 family.</text>
</comment>
<evidence type="ECO:0000256" key="3">
    <source>
        <dbReference type="ARBA" id="ARBA00022670"/>
    </source>
</evidence>
<name>A0A836KAW1_9TRYP</name>
<dbReference type="GO" id="GO:0005737">
    <property type="term" value="C:cytoplasm"/>
    <property type="evidence" value="ECO:0007669"/>
    <property type="project" value="UniProtKB-ARBA"/>
</dbReference>
<reference evidence="10 11" key="1">
    <citation type="submission" date="2021-03" db="EMBL/GenBank/DDBJ databases">
        <title>Leishmania (Mundinia) martiniquensis Genome sequencing and assembly.</title>
        <authorList>
            <person name="Almutairi H."/>
            <person name="Gatherer D."/>
        </authorList>
    </citation>
    <scope>NUCLEOTIDE SEQUENCE [LARGE SCALE GENOMIC DNA]</scope>
    <source>
        <strain evidence="10">LSCM1</strain>
    </source>
</reference>
<dbReference type="GO" id="GO:0005524">
    <property type="term" value="F:ATP binding"/>
    <property type="evidence" value="ECO:0007669"/>
    <property type="project" value="UniProtKB-KW"/>
</dbReference>
<evidence type="ECO:0000313" key="10">
    <source>
        <dbReference type="EMBL" id="KAG5464105.1"/>
    </source>
</evidence>
<dbReference type="OrthoDB" id="1413014at2759"/>
<dbReference type="GeneID" id="92510449"/>
<dbReference type="CDD" id="cd19501">
    <property type="entry name" value="RecA-like_FtsH"/>
    <property type="match status" value="1"/>
</dbReference>
<organism evidence="10 11">
    <name type="scientific">Leishmania martiniquensis</name>
    <dbReference type="NCBI Taxonomy" id="1580590"/>
    <lineage>
        <taxon>Eukaryota</taxon>
        <taxon>Discoba</taxon>
        <taxon>Euglenozoa</taxon>
        <taxon>Kinetoplastea</taxon>
        <taxon>Metakinetoplastina</taxon>
        <taxon>Trypanosomatida</taxon>
        <taxon>Trypanosomatidae</taxon>
        <taxon>Leishmaniinae</taxon>
        <taxon>Leishmania</taxon>
    </lineage>
</organism>
<dbReference type="SMART" id="SM00382">
    <property type="entry name" value="AAA"/>
    <property type="match status" value="1"/>
</dbReference>
<dbReference type="Gene3D" id="1.20.58.760">
    <property type="entry name" value="Peptidase M41"/>
    <property type="match status" value="1"/>
</dbReference>
<dbReference type="Pfam" id="PF01434">
    <property type="entry name" value="Peptidase_M41"/>
    <property type="match status" value="1"/>
</dbReference>
<keyword evidence="6" id="KW-0067">ATP-binding</keyword>
<evidence type="ECO:0000259" key="9">
    <source>
        <dbReference type="SMART" id="SM00382"/>
    </source>
</evidence>
<dbReference type="Proteomes" id="UP000673552">
    <property type="component" value="Chromosome 36"/>
</dbReference>
<dbReference type="PANTHER" id="PTHR23076">
    <property type="entry name" value="METALLOPROTEASE M41 FTSH"/>
    <property type="match status" value="1"/>
</dbReference>
<keyword evidence="8" id="KW-0472">Membrane</keyword>
<dbReference type="FunFam" id="1.10.8.60:FF:000001">
    <property type="entry name" value="ATP-dependent zinc metalloprotease FtsH"/>
    <property type="match status" value="1"/>
</dbReference>
<gene>
    <name evidence="10" type="ORF">LSCM1_00285</name>
</gene>
<keyword evidence="5" id="KW-0378">Hydrolase</keyword>
<dbReference type="SUPFAM" id="SSF140990">
    <property type="entry name" value="FtsH protease domain-like"/>
    <property type="match status" value="1"/>
</dbReference>
<dbReference type="PANTHER" id="PTHR23076:SF97">
    <property type="entry name" value="ATP-DEPENDENT ZINC METALLOPROTEASE YME1L1"/>
    <property type="match status" value="1"/>
</dbReference>
<dbReference type="FunFam" id="3.40.50.300:FF:000352">
    <property type="entry name" value="ATP-dependent zinc metalloprotease FTSH 7, chloroplastic"/>
    <property type="match status" value="1"/>
</dbReference>
<comment type="caution">
    <text evidence="10">The sequence shown here is derived from an EMBL/GenBank/DDBJ whole genome shotgun (WGS) entry which is preliminary data.</text>
</comment>
<evidence type="ECO:0000256" key="8">
    <source>
        <dbReference type="SAM" id="Phobius"/>
    </source>
</evidence>
<evidence type="ECO:0000256" key="1">
    <source>
        <dbReference type="ARBA" id="ARBA00010044"/>
    </source>
</evidence>
<dbReference type="InterPro" id="IPR027417">
    <property type="entry name" value="P-loop_NTPase"/>
</dbReference>
<evidence type="ECO:0000256" key="7">
    <source>
        <dbReference type="SAM" id="MobiDB-lite"/>
    </source>
</evidence>
<proteinExistence type="inferred from homology"/>
<comment type="similarity">
    <text evidence="2">In the N-terminal section; belongs to the AAA ATPase family.</text>
</comment>
<dbReference type="GO" id="GO:0004222">
    <property type="term" value="F:metalloendopeptidase activity"/>
    <property type="evidence" value="ECO:0007669"/>
    <property type="project" value="InterPro"/>
</dbReference>
<keyword evidence="8" id="KW-0812">Transmembrane</keyword>
<dbReference type="Gene3D" id="1.10.8.60">
    <property type="match status" value="1"/>
</dbReference>
<dbReference type="GO" id="GO:0016887">
    <property type="term" value="F:ATP hydrolysis activity"/>
    <property type="evidence" value="ECO:0007669"/>
    <property type="project" value="InterPro"/>
</dbReference>
<dbReference type="EMBL" id="JAFEUZ010000036">
    <property type="protein sequence ID" value="KAG5464105.1"/>
    <property type="molecule type" value="Genomic_DNA"/>
</dbReference>
<feature type="compositionally biased region" description="Polar residues" evidence="7">
    <location>
        <begin position="707"/>
        <end position="720"/>
    </location>
</feature>
<dbReference type="InterPro" id="IPR037219">
    <property type="entry name" value="Peptidase_M41-like"/>
</dbReference>
<dbReference type="AlphaFoldDB" id="A0A836KAW1"/>
<evidence type="ECO:0000256" key="5">
    <source>
        <dbReference type="ARBA" id="ARBA00022801"/>
    </source>
</evidence>
<dbReference type="Pfam" id="PF00004">
    <property type="entry name" value="AAA"/>
    <property type="match status" value="1"/>
</dbReference>
<accession>A0A836KAW1</accession>
<dbReference type="InterPro" id="IPR003960">
    <property type="entry name" value="ATPase_AAA_CS"/>
</dbReference>
<evidence type="ECO:0000313" key="11">
    <source>
        <dbReference type="Proteomes" id="UP000673552"/>
    </source>
</evidence>
<dbReference type="Gene3D" id="3.40.50.300">
    <property type="entry name" value="P-loop containing nucleotide triphosphate hydrolases"/>
    <property type="match status" value="1"/>
</dbReference>
<keyword evidence="4" id="KW-0547">Nucleotide-binding</keyword>
<dbReference type="InterPro" id="IPR003593">
    <property type="entry name" value="AAA+_ATPase"/>
</dbReference>
<dbReference type="FunFam" id="1.20.58.760:FF:000020">
    <property type="entry name" value="Mitochondrial ATP-dependent zinc metallopeptidase, putative"/>
    <property type="match status" value="1"/>
</dbReference>
<keyword evidence="3" id="KW-0645">Protease</keyword>
<dbReference type="GO" id="GO:0006508">
    <property type="term" value="P:proteolysis"/>
    <property type="evidence" value="ECO:0007669"/>
    <property type="project" value="UniProtKB-KW"/>
</dbReference>
<feature type="region of interest" description="Disordered" evidence="7">
    <location>
        <begin position="682"/>
        <end position="720"/>
    </location>
</feature>